<evidence type="ECO:0000313" key="3">
    <source>
        <dbReference type="Proteomes" id="UP000186868"/>
    </source>
</evidence>
<dbReference type="SUPFAM" id="SSF103473">
    <property type="entry name" value="MFS general substrate transporter"/>
    <property type="match status" value="1"/>
</dbReference>
<dbReference type="Gene3D" id="1.20.1250.20">
    <property type="entry name" value="MFS general substrate transporter like domains"/>
    <property type="match status" value="1"/>
</dbReference>
<name>A0A1U7HBH3_9CYAN</name>
<keyword evidence="1" id="KW-0472">Membrane</keyword>
<dbReference type="RefSeq" id="WP_073600792.1">
    <property type="nucleotide sequence ID" value="NZ_MRCB01000025.1"/>
</dbReference>
<reference evidence="2 3" key="1">
    <citation type="submission" date="2016-11" db="EMBL/GenBank/DDBJ databases">
        <title>Draft Genome Sequences of Nine Cyanobacterial Strains from Diverse Habitats.</title>
        <authorList>
            <person name="Zhu T."/>
            <person name="Hou S."/>
            <person name="Lu X."/>
            <person name="Hess W.R."/>
        </authorList>
    </citation>
    <scope>NUCLEOTIDE SEQUENCE [LARGE SCALE GENOMIC DNA]</scope>
    <source>
        <strain evidence="2 3">NIES-593</strain>
    </source>
</reference>
<organism evidence="2 3">
    <name type="scientific">Hydrococcus rivularis NIES-593</name>
    <dbReference type="NCBI Taxonomy" id="1921803"/>
    <lineage>
        <taxon>Bacteria</taxon>
        <taxon>Bacillati</taxon>
        <taxon>Cyanobacteriota</taxon>
        <taxon>Cyanophyceae</taxon>
        <taxon>Pleurocapsales</taxon>
        <taxon>Hydrococcaceae</taxon>
        <taxon>Hydrococcus</taxon>
    </lineage>
</organism>
<dbReference type="OrthoDB" id="9787815at2"/>
<keyword evidence="3" id="KW-1185">Reference proteome</keyword>
<sequence length="82" mass="8575">MALVPMYALMMDYSRLGMAGFDFTLQVSIVFVGSLFAGTISGFIAKAVGYQGAFAISVALSLIGVALVSIALSHNDDNPLNL</sequence>
<evidence type="ECO:0000256" key="1">
    <source>
        <dbReference type="SAM" id="Phobius"/>
    </source>
</evidence>
<accession>A0A1U7HBH3</accession>
<keyword evidence="1" id="KW-0812">Transmembrane</keyword>
<comment type="caution">
    <text evidence="2">The sequence shown here is derived from an EMBL/GenBank/DDBJ whole genome shotgun (WGS) entry which is preliminary data.</text>
</comment>
<dbReference type="AlphaFoldDB" id="A0A1U7HBH3"/>
<dbReference type="InterPro" id="IPR036259">
    <property type="entry name" value="MFS_trans_sf"/>
</dbReference>
<dbReference type="STRING" id="1921803.NIES593_17405"/>
<feature type="transmembrane region" description="Helical" evidence="1">
    <location>
        <begin position="52"/>
        <end position="72"/>
    </location>
</feature>
<proteinExistence type="predicted"/>
<evidence type="ECO:0008006" key="4">
    <source>
        <dbReference type="Google" id="ProtNLM"/>
    </source>
</evidence>
<evidence type="ECO:0000313" key="2">
    <source>
        <dbReference type="EMBL" id="OKH20901.1"/>
    </source>
</evidence>
<protein>
    <recommendedName>
        <fullName evidence="4">Major facilitator superfamily (MFS) profile domain-containing protein</fullName>
    </recommendedName>
</protein>
<dbReference type="EMBL" id="MRCB01000025">
    <property type="protein sequence ID" value="OKH20901.1"/>
    <property type="molecule type" value="Genomic_DNA"/>
</dbReference>
<feature type="transmembrane region" description="Helical" evidence="1">
    <location>
        <begin position="23"/>
        <end position="45"/>
    </location>
</feature>
<keyword evidence="1" id="KW-1133">Transmembrane helix</keyword>
<gene>
    <name evidence="2" type="ORF">NIES593_17405</name>
</gene>
<dbReference type="Proteomes" id="UP000186868">
    <property type="component" value="Unassembled WGS sequence"/>
</dbReference>